<feature type="domain" description="Potassium channel" evidence="11">
    <location>
        <begin position="209"/>
        <end position="260"/>
    </location>
</feature>
<feature type="non-terminal residue" evidence="12">
    <location>
        <position position="1"/>
    </location>
</feature>
<proteinExistence type="inferred from homology"/>
<comment type="subcellular location">
    <subcellularLocation>
        <location evidence="1">Membrane</location>
        <topology evidence="1">Multi-pass membrane protein</topology>
    </subcellularLocation>
</comment>
<evidence type="ECO:0000256" key="2">
    <source>
        <dbReference type="ARBA" id="ARBA00022448"/>
    </source>
</evidence>
<evidence type="ECO:0000256" key="7">
    <source>
        <dbReference type="ARBA" id="ARBA00023303"/>
    </source>
</evidence>
<dbReference type="PRINTS" id="PR01333">
    <property type="entry name" value="2POREKCHANEL"/>
</dbReference>
<evidence type="ECO:0000259" key="11">
    <source>
        <dbReference type="Pfam" id="PF07885"/>
    </source>
</evidence>
<keyword evidence="6 10" id="KW-0472">Membrane</keyword>
<accession>A0AAV5UPU0</accession>
<reference evidence="12" key="1">
    <citation type="submission" date="2023-10" db="EMBL/GenBank/DDBJ databases">
        <title>Genome assembly of Pristionchus species.</title>
        <authorList>
            <person name="Yoshida K."/>
            <person name="Sommer R.J."/>
        </authorList>
    </citation>
    <scope>NUCLEOTIDE SEQUENCE</scope>
    <source>
        <strain evidence="12">RS0144</strain>
    </source>
</reference>
<name>A0AAV5UPU0_9BILA</name>
<dbReference type="SUPFAM" id="SSF81324">
    <property type="entry name" value="Voltage-gated potassium channels"/>
    <property type="match status" value="2"/>
</dbReference>
<evidence type="ECO:0000256" key="6">
    <source>
        <dbReference type="ARBA" id="ARBA00023136"/>
    </source>
</evidence>
<gene>
    <name evidence="12" type="ORF">PENTCL1PPCAC_30028</name>
</gene>
<dbReference type="InterPro" id="IPR013099">
    <property type="entry name" value="K_chnl_dom"/>
</dbReference>
<comment type="caution">
    <text evidence="12">The sequence shown here is derived from an EMBL/GenBank/DDBJ whole genome shotgun (WGS) entry which is preliminary data.</text>
</comment>
<keyword evidence="7 8" id="KW-0407">Ion channel</keyword>
<dbReference type="EMBL" id="BTSX01000006">
    <property type="protein sequence ID" value="GMT07854.1"/>
    <property type="molecule type" value="Genomic_DNA"/>
</dbReference>
<dbReference type="GO" id="GO:0015271">
    <property type="term" value="F:outward rectifier potassium channel activity"/>
    <property type="evidence" value="ECO:0007669"/>
    <property type="project" value="TreeGrafter"/>
</dbReference>
<dbReference type="GO" id="GO:0022841">
    <property type="term" value="F:potassium ion leak channel activity"/>
    <property type="evidence" value="ECO:0007669"/>
    <property type="project" value="TreeGrafter"/>
</dbReference>
<keyword evidence="4 10" id="KW-1133">Transmembrane helix</keyword>
<dbReference type="Proteomes" id="UP001432027">
    <property type="component" value="Unassembled WGS sequence"/>
</dbReference>
<dbReference type="GO" id="GO:0005886">
    <property type="term" value="C:plasma membrane"/>
    <property type="evidence" value="ECO:0007669"/>
    <property type="project" value="TreeGrafter"/>
</dbReference>
<evidence type="ECO:0000256" key="10">
    <source>
        <dbReference type="SAM" id="Phobius"/>
    </source>
</evidence>
<evidence type="ECO:0000256" key="1">
    <source>
        <dbReference type="ARBA" id="ARBA00004141"/>
    </source>
</evidence>
<evidence type="ECO:0000256" key="3">
    <source>
        <dbReference type="ARBA" id="ARBA00022692"/>
    </source>
</evidence>
<dbReference type="GO" id="GO:0030322">
    <property type="term" value="P:stabilization of membrane potential"/>
    <property type="evidence" value="ECO:0007669"/>
    <property type="project" value="TreeGrafter"/>
</dbReference>
<evidence type="ECO:0000313" key="12">
    <source>
        <dbReference type="EMBL" id="GMT07854.1"/>
    </source>
</evidence>
<organism evidence="12 13">
    <name type="scientific">Pristionchus entomophagus</name>
    <dbReference type="NCBI Taxonomy" id="358040"/>
    <lineage>
        <taxon>Eukaryota</taxon>
        <taxon>Metazoa</taxon>
        <taxon>Ecdysozoa</taxon>
        <taxon>Nematoda</taxon>
        <taxon>Chromadorea</taxon>
        <taxon>Rhabditida</taxon>
        <taxon>Rhabditina</taxon>
        <taxon>Diplogasteromorpha</taxon>
        <taxon>Diplogasteroidea</taxon>
        <taxon>Neodiplogasteridae</taxon>
        <taxon>Pristionchus</taxon>
    </lineage>
</organism>
<keyword evidence="2 8" id="KW-0813">Transport</keyword>
<evidence type="ECO:0000313" key="13">
    <source>
        <dbReference type="Proteomes" id="UP001432027"/>
    </source>
</evidence>
<dbReference type="Gene3D" id="1.10.287.70">
    <property type="match status" value="1"/>
</dbReference>
<dbReference type="Pfam" id="PF07885">
    <property type="entry name" value="Ion_trans_2"/>
    <property type="match status" value="2"/>
</dbReference>
<feature type="transmembrane region" description="Helical" evidence="10">
    <location>
        <begin position="411"/>
        <end position="432"/>
    </location>
</feature>
<comment type="similarity">
    <text evidence="8">Belongs to the two pore domain potassium channel (TC 1.A.1.8) family.</text>
</comment>
<dbReference type="PANTHER" id="PTHR11003:SF334">
    <property type="entry name" value="FI03418P"/>
    <property type="match status" value="1"/>
</dbReference>
<evidence type="ECO:0000256" key="9">
    <source>
        <dbReference type="SAM" id="MobiDB-lite"/>
    </source>
</evidence>
<feature type="transmembrane region" description="Helical" evidence="10">
    <location>
        <begin position="121"/>
        <end position="141"/>
    </location>
</feature>
<feature type="domain" description="Potassium channel" evidence="11">
    <location>
        <begin position="364"/>
        <end position="435"/>
    </location>
</feature>
<keyword evidence="3 8" id="KW-0812">Transmembrane</keyword>
<evidence type="ECO:0000256" key="8">
    <source>
        <dbReference type="RuleBase" id="RU003857"/>
    </source>
</evidence>
<dbReference type="AlphaFoldDB" id="A0AAV5UPU0"/>
<dbReference type="PANTHER" id="PTHR11003">
    <property type="entry name" value="POTASSIUM CHANNEL, SUBFAMILY K"/>
    <property type="match status" value="1"/>
</dbReference>
<feature type="region of interest" description="Disordered" evidence="9">
    <location>
        <begin position="466"/>
        <end position="521"/>
    </location>
</feature>
<feature type="transmembrane region" description="Helical" evidence="10">
    <location>
        <begin position="357"/>
        <end position="376"/>
    </location>
</feature>
<evidence type="ECO:0000256" key="4">
    <source>
        <dbReference type="ARBA" id="ARBA00022989"/>
    </source>
</evidence>
<protein>
    <recommendedName>
        <fullName evidence="11">Potassium channel domain-containing protein</fullName>
    </recommendedName>
</protein>
<dbReference type="InterPro" id="IPR003280">
    <property type="entry name" value="2pore_dom_K_chnl"/>
</dbReference>
<keyword evidence="5 8" id="KW-0406">Ion transport</keyword>
<sequence>VSLRSLVRQSRIEEGEDDGLGIDPLAHSSSEQSIALLTHSSAHSATPIGDIAPHEEHPDCDRVSRPSVLRSAAIRMMSLHRHGSISSQTSDSRHAHQLLQNVGRTIQRTSSQLRKSKAYHLLYLVMLPTYTVCGAFLFQWLDGEHDEQEKLFYEDRCRVGREQRLSDIKGQCAQIPTACFELMQNFTYEVENCYRDWHTANRTITHSMAEFSNALIYAFSVYTTIGYGNVAADTTACRIATIFYGALGIPLFFAFVKEEGNLCRIFFIHLYKKVMKLRKKCFAKCKTNEPSSSQEQIANGNCLGVPSPTFGPSQAESGEVTLKDSTPVKKNKDTRHYSRQYSSNSLHECDRNERRKVFAAGCITLIAYVLVASCIVDFTTEFDYITSVYFLFNSVALIGFGDVFPSTPTVIIVHAPFMIFGVILFSMCYFIMQEEIRDRTFEASRRARISISKYGQSIINQARSPWSRRNSPLFDNNSDGGGGNTSGPSPSSFERMRKRRQSAPAIALTGPTGKTARFRDI</sequence>
<evidence type="ECO:0000256" key="5">
    <source>
        <dbReference type="ARBA" id="ARBA00023065"/>
    </source>
</evidence>
<keyword evidence="13" id="KW-1185">Reference proteome</keyword>